<evidence type="ECO:0008006" key="3">
    <source>
        <dbReference type="Google" id="ProtNLM"/>
    </source>
</evidence>
<evidence type="ECO:0000313" key="1">
    <source>
        <dbReference type="EMBL" id="KAL0105561.1"/>
    </source>
</evidence>
<gene>
    <name evidence="1" type="ORF">PUN28_016923</name>
</gene>
<evidence type="ECO:0000313" key="2">
    <source>
        <dbReference type="Proteomes" id="UP001430953"/>
    </source>
</evidence>
<protein>
    <recommendedName>
        <fullName evidence="3">Secreted protein</fullName>
    </recommendedName>
</protein>
<keyword evidence="2" id="KW-1185">Reference proteome</keyword>
<sequence length="115" mass="13694">MVTWASADVTARRHVVRFSKFFFLFFVNIFASGEGRTTLKMVTWASADVTARRHVVRFSKLFFRFRQYFRFWRGRTLKMVTWSSADVTARRHVVRYSKFFFRFSSISSPLKGVGR</sequence>
<dbReference type="Proteomes" id="UP001430953">
    <property type="component" value="Unassembled WGS sequence"/>
</dbReference>
<dbReference type="EMBL" id="JADYXP020000019">
    <property type="protein sequence ID" value="KAL0105561.1"/>
    <property type="molecule type" value="Genomic_DNA"/>
</dbReference>
<dbReference type="AlphaFoldDB" id="A0AAW2EPB5"/>
<comment type="caution">
    <text evidence="1">The sequence shown here is derived from an EMBL/GenBank/DDBJ whole genome shotgun (WGS) entry which is preliminary data.</text>
</comment>
<accession>A0AAW2EPB5</accession>
<reference evidence="1 2" key="1">
    <citation type="submission" date="2023-03" db="EMBL/GenBank/DDBJ databases">
        <title>High recombination rates correlate with genetic variation in Cardiocondyla obscurior ants.</title>
        <authorList>
            <person name="Errbii M."/>
        </authorList>
    </citation>
    <scope>NUCLEOTIDE SEQUENCE [LARGE SCALE GENOMIC DNA]</scope>
    <source>
        <strain evidence="1">Alpha-2009</strain>
        <tissue evidence="1">Whole body</tissue>
    </source>
</reference>
<organism evidence="1 2">
    <name type="scientific">Cardiocondyla obscurior</name>
    <dbReference type="NCBI Taxonomy" id="286306"/>
    <lineage>
        <taxon>Eukaryota</taxon>
        <taxon>Metazoa</taxon>
        <taxon>Ecdysozoa</taxon>
        <taxon>Arthropoda</taxon>
        <taxon>Hexapoda</taxon>
        <taxon>Insecta</taxon>
        <taxon>Pterygota</taxon>
        <taxon>Neoptera</taxon>
        <taxon>Endopterygota</taxon>
        <taxon>Hymenoptera</taxon>
        <taxon>Apocrita</taxon>
        <taxon>Aculeata</taxon>
        <taxon>Formicoidea</taxon>
        <taxon>Formicidae</taxon>
        <taxon>Myrmicinae</taxon>
        <taxon>Cardiocondyla</taxon>
    </lineage>
</organism>
<name>A0AAW2EPB5_9HYME</name>
<proteinExistence type="predicted"/>